<dbReference type="EnsemblPlants" id="Pp3c19_18370V3.1">
    <property type="protein sequence ID" value="Pp3c19_18370V3.1"/>
    <property type="gene ID" value="Pp3c19_18370"/>
</dbReference>
<dbReference type="InterPro" id="IPR038934">
    <property type="entry name" value="At5g64816-like"/>
</dbReference>
<protein>
    <submittedName>
        <fullName evidence="3 4">Uncharacterized protein</fullName>
    </submittedName>
</protein>
<keyword evidence="2" id="KW-0472">Membrane</keyword>
<dbReference type="OrthoDB" id="1875050at2759"/>
<evidence type="ECO:0000313" key="4">
    <source>
        <dbReference type="EnsemblPlants" id="Pp3c19_18370V3.1"/>
    </source>
</evidence>
<organism evidence="3">
    <name type="scientific">Physcomitrium patens</name>
    <name type="common">Spreading-leaved earth moss</name>
    <name type="synonym">Physcomitrella patens</name>
    <dbReference type="NCBI Taxonomy" id="3218"/>
    <lineage>
        <taxon>Eukaryota</taxon>
        <taxon>Viridiplantae</taxon>
        <taxon>Streptophyta</taxon>
        <taxon>Embryophyta</taxon>
        <taxon>Bryophyta</taxon>
        <taxon>Bryophytina</taxon>
        <taxon>Bryopsida</taxon>
        <taxon>Funariidae</taxon>
        <taxon>Funariales</taxon>
        <taxon>Funariaceae</taxon>
        <taxon>Physcomitrium</taxon>
    </lineage>
</organism>
<dbReference type="PaxDb" id="3218-PP1S172_81V6.1"/>
<reference evidence="4" key="3">
    <citation type="submission" date="2020-12" db="UniProtKB">
        <authorList>
            <consortium name="EnsemblPlants"/>
        </authorList>
    </citation>
    <scope>IDENTIFICATION</scope>
</reference>
<dbReference type="Gramene" id="Pp3c19_18370V3.1">
    <property type="protein sequence ID" value="Pp3c19_18370V3.1"/>
    <property type="gene ID" value="Pp3c19_18370"/>
</dbReference>
<feature type="region of interest" description="Disordered" evidence="1">
    <location>
        <begin position="1"/>
        <end position="20"/>
    </location>
</feature>
<dbReference type="EMBL" id="ABEU02000019">
    <property type="protein sequence ID" value="PNR34472.1"/>
    <property type="molecule type" value="Genomic_DNA"/>
</dbReference>
<evidence type="ECO:0000256" key="2">
    <source>
        <dbReference type="SAM" id="Phobius"/>
    </source>
</evidence>
<name>A0A2K1IYW5_PHYPA</name>
<keyword evidence="2" id="KW-1133">Transmembrane helix</keyword>
<dbReference type="GeneID" id="112296122"/>
<keyword evidence="2" id="KW-0812">Transmembrane</keyword>
<reference evidence="3 5" key="2">
    <citation type="journal article" date="2018" name="Plant J.">
        <title>The Physcomitrella patens chromosome-scale assembly reveals moss genome structure and evolution.</title>
        <authorList>
            <person name="Lang D."/>
            <person name="Ullrich K.K."/>
            <person name="Murat F."/>
            <person name="Fuchs J."/>
            <person name="Jenkins J."/>
            <person name="Haas F.B."/>
            <person name="Piednoel M."/>
            <person name="Gundlach H."/>
            <person name="Van Bel M."/>
            <person name="Meyberg R."/>
            <person name="Vives C."/>
            <person name="Morata J."/>
            <person name="Symeonidi A."/>
            <person name="Hiss M."/>
            <person name="Muchero W."/>
            <person name="Kamisugi Y."/>
            <person name="Saleh O."/>
            <person name="Blanc G."/>
            <person name="Decker E.L."/>
            <person name="van Gessel N."/>
            <person name="Grimwood J."/>
            <person name="Hayes R.D."/>
            <person name="Graham S.W."/>
            <person name="Gunter L.E."/>
            <person name="McDaniel S.F."/>
            <person name="Hoernstein S.N.W."/>
            <person name="Larsson A."/>
            <person name="Li F.W."/>
            <person name="Perroud P.F."/>
            <person name="Phillips J."/>
            <person name="Ranjan P."/>
            <person name="Rokshar D.S."/>
            <person name="Rothfels C.J."/>
            <person name="Schneider L."/>
            <person name="Shu S."/>
            <person name="Stevenson D.W."/>
            <person name="Thummler F."/>
            <person name="Tillich M."/>
            <person name="Villarreal Aguilar J.C."/>
            <person name="Widiez T."/>
            <person name="Wong G.K."/>
            <person name="Wymore A."/>
            <person name="Zhang Y."/>
            <person name="Zimmer A.D."/>
            <person name="Quatrano R.S."/>
            <person name="Mayer K.F.X."/>
            <person name="Goodstein D."/>
            <person name="Casacuberta J.M."/>
            <person name="Vandepoele K."/>
            <person name="Reski R."/>
            <person name="Cuming A.C."/>
            <person name="Tuskan G.A."/>
            <person name="Maumus F."/>
            <person name="Salse J."/>
            <person name="Schmutz J."/>
            <person name="Rensing S.A."/>
        </authorList>
    </citation>
    <scope>NUCLEOTIDE SEQUENCE [LARGE SCALE GENOMIC DNA]</scope>
    <source>
        <strain evidence="4 5">cv. Gransden 2004</strain>
    </source>
</reference>
<dbReference type="RefSeq" id="XP_024404080.1">
    <property type="nucleotide sequence ID" value="XM_024548312.2"/>
</dbReference>
<dbReference type="PANTHER" id="PTHR35548">
    <property type="entry name" value="EXPRESSED PROTEIN"/>
    <property type="match status" value="1"/>
</dbReference>
<evidence type="ECO:0000313" key="5">
    <source>
        <dbReference type="Proteomes" id="UP000006727"/>
    </source>
</evidence>
<sequence>MLSAIEKQKQKQKQCKEEKDGRGRFFSSILISSKFSRFLPNPRGGNQWHHKPATGSIPNYRSLVCNLVSLSLLFRSRRRMVEWWWGVVGTVVPALVVRQVIQKTRNRERDPLQGKDTKDLTNQFVCERVCTSKRMLSRVGAFSNGTTSDTCVTVCGVSEVDACSEACIRSVCANAHHVPNWNDVCSRRCQTQCIKSGL</sequence>
<dbReference type="PANTHER" id="PTHR35548:SF1">
    <property type="entry name" value="EXPRESSED PROTEIN"/>
    <property type="match status" value="1"/>
</dbReference>
<proteinExistence type="predicted"/>
<evidence type="ECO:0000256" key="1">
    <source>
        <dbReference type="SAM" id="MobiDB-lite"/>
    </source>
</evidence>
<reference evidence="3 5" key="1">
    <citation type="journal article" date="2008" name="Science">
        <title>The Physcomitrella genome reveals evolutionary insights into the conquest of land by plants.</title>
        <authorList>
            <person name="Rensing S."/>
            <person name="Lang D."/>
            <person name="Zimmer A."/>
            <person name="Terry A."/>
            <person name="Salamov A."/>
            <person name="Shapiro H."/>
            <person name="Nishiyama T."/>
            <person name="Perroud P.-F."/>
            <person name="Lindquist E."/>
            <person name="Kamisugi Y."/>
            <person name="Tanahashi T."/>
            <person name="Sakakibara K."/>
            <person name="Fujita T."/>
            <person name="Oishi K."/>
            <person name="Shin-I T."/>
            <person name="Kuroki Y."/>
            <person name="Toyoda A."/>
            <person name="Suzuki Y."/>
            <person name="Hashimoto A."/>
            <person name="Yamaguchi K."/>
            <person name="Sugano A."/>
            <person name="Kohara Y."/>
            <person name="Fujiyama A."/>
            <person name="Anterola A."/>
            <person name="Aoki S."/>
            <person name="Ashton N."/>
            <person name="Barbazuk W.B."/>
            <person name="Barker E."/>
            <person name="Bennetzen J."/>
            <person name="Bezanilla M."/>
            <person name="Blankenship R."/>
            <person name="Cho S.H."/>
            <person name="Dutcher S."/>
            <person name="Estelle M."/>
            <person name="Fawcett J.A."/>
            <person name="Gundlach H."/>
            <person name="Hanada K."/>
            <person name="Heyl A."/>
            <person name="Hicks K.A."/>
            <person name="Hugh J."/>
            <person name="Lohr M."/>
            <person name="Mayer K."/>
            <person name="Melkozernov A."/>
            <person name="Murata T."/>
            <person name="Nelson D."/>
            <person name="Pils B."/>
            <person name="Prigge M."/>
            <person name="Reiss B."/>
            <person name="Renner T."/>
            <person name="Rombauts S."/>
            <person name="Rushton P."/>
            <person name="Sanderfoot A."/>
            <person name="Schween G."/>
            <person name="Shiu S.-H."/>
            <person name="Stueber K."/>
            <person name="Theodoulou F.L."/>
            <person name="Tu H."/>
            <person name="Van de Peer Y."/>
            <person name="Verrier P.J."/>
            <person name="Waters E."/>
            <person name="Wood A."/>
            <person name="Yang L."/>
            <person name="Cove D."/>
            <person name="Cuming A."/>
            <person name="Hasebe M."/>
            <person name="Lucas S."/>
            <person name="Mishler D.B."/>
            <person name="Reski R."/>
            <person name="Grigoriev I."/>
            <person name="Quatrano R.S."/>
            <person name="Boore J.L."/>
        </authorList>
    </citation>
    <scope>NUCLEOTIDE SEQUENCE [LARGE SCALE GENOMIC DNA]</scope>
    <source>
        <strain evidence="4 5">cv. Gransden 2004</strain>
    </source>
</reference>
<dbReference type="Proteomes" id="UP000006727">
    <property type="component" value="Chromosome 19"/>
</dbReference>
<keyword evidence="5" id="KW-1185">Reference proteome</keyword>
<gene>
    <name evidence="4" type="primary">LOC112296122</name>
    <name evidence="3" type="ORF">PHYPA_024289</name>
</gene>
<dbReference type="AlphaFoldDB" id="A0A2K1IYW5"/>
<accession>A0A2K1IYW5</accession>
<feature type="transmembrane region" description="Helical" evidence="2">
    <location>
        <begin position="83"/>
        <end position="101"/>
    </location>
</feature>
<evidence type="ECO:0000313" key="3">
    <source>
        <dbReference type="EMBL" id="PNR34472.1"/>
    </source>
</evidence>